<evidence type="ECO:0000313" key="3">
    <source>
        <dbReference type="Proteomes" id="UP000029492"/>
    </source>
</evidence>
<proteinExistence type="predicted"/>
<feature type="region of interest" description="Disordered" evidence="1">
    <location>
        <begin position="73"/>
        <end position="109"/>
    </location>
</feature>
<dbReference type="KEGG" id="mor:MOC_5352"/>
<dbReference type="AlphaFoldDB" id="A0A089P0B2"/>
<name>A0A089P0B2_9HYPH</name>
<dbReference type="Proteomes" id="UP000029492">
    <property type="component" value="Chromosome"/>
</dbReference>
<sequence length="109" mass="11552">MTVLLRAALVIGVLSYFALLRAGTDPAAEARRLADAVPSAQAALPAALDAVPAEARERAVRAVLARGLMAELSRRAAEPTASTDTLEETDRQPAWRGADPQRDPPVDPR</sequence>
<dbReference type="GeneID" id="96602513"/>
<protein>
    <submittedName>
        <fullName evidence="2">Protein of unassigned function</fullName>
    </submittedName>
</protein>
<reference evidence="2 3" key="1">
    <citation type="journal article" date="2014" name="PLoS ONE">
        <title>Genome Information of Methylobacterium oryzae, a Plant-Probiotic Methylotroph in the Phyllosphere.</title>
        <authorList>
            <person name="Kwak M.J."/>
            <person name="Jeong H."/>
            <person name="Madhaiyan M."/>
            <person name="Lee Y."/>
            <person name="Sa T.M."/>
            <person name="Oh T.K."/>
            <person name="Kim J.F."/>
        </authorList>
    </citation>
    <scope>NUCLEOTIDE SEQUENCE [LARGE SCALE GENOMIC DNA]</scope>
    <source>
        <strain evidence="2 3">CBMB20</strain>
    </source>
</reference>
<keyword evidence="3" id="KW-1185">Reference proteome</keyword>
<accession>A0A089P0B2</accession>
<dbReference type="eggNOG" id="ENOG5030ZPU">
    <property type="taxonomic scope" value="Bacteria"/>
</dbReference>
<dbReference type="STRING" id="693986.MOC_5352"/>
<dbReference type="EMBL" id="CP003811">
    <property type="protein sequence ID" value="AIQ93107.1"/>
    <property type="molecule type" value="Genomic_DNA"/>
</dbReference>
<dbReference type="HOGENOM" id="CLU_2180773_0_0_5"/>
<gene>
    <name evidence="2" type="ORF">MOC_5352</name>
</gene>
<evidence type="ECO:0000256" key="1">
    <source>
        <dbReference type="SAM" id="MobiDB-lite"/>
    </source>
</evidence>
<dbReference type="RefSeq" id="WP_043355398.1">
    <property type="nucleotide sequence ID" value="NZ_CP003811.1"/>
</dbReference>
<organism evidence="2 3">
    <name type="scientific">Methylobacterium oryzae CBMB20</name>
    <dbReference type="NCBI Taxonomy" id="693986"/>
    <lineage>
        <taxon>Bacteria</taxon>
        <taxon>Pseudomonadati</taxon>
        <taxon>Pseudomonadota</taxon>
        <taxon>Alphaproteobacteria</taxon>
        <taxon>Hyphomicrobiales</taxon>
        <taxon>Methylobacteriaceae</taxon>
        <taxon>Methylobacterium</taxon>
    </lineage>
</organism>
<evidence type="ECO:0000313" key="2">
    <source>
        <dbReference type="EMBL" id="AIQ93107.1"/>
    </source>
</evidence>
<feature type="compositionally biased region" description="Basic and acidic residues" evidence="1">
    <location>
        <begin position="88"/>
        <end position="109"/>
    </location>
</feature>